<evidence type="ECO:0000313" key="9">
    <source>
        <dbReference type="Proteomes" id="UP001597097"/>
    </source>
</evidence>
<evidence type="ECO:0000256" key="4">
    <source>
        <dbReference type="ARBA" id="ARBA00022832"/>
    </source>
</evidence>
<organism evidence="8 9">
    <name type="scientific">Nonomuraea guangzhouensis</name>
    <dbReference type="NCBI Taxonomy" id="1291555"/>
    <lineage>
        <taxon>Bacteria</taxon>
        <taxon>Bacillati</taxon>
        <taxon>Actinomycetota</taxon>
        <taxon>Actinomycetes</taxon>
        <taxon>Streptosporangiales</taxon>
        <taxon>Streptosporangiaceae</taxon>
        <taxon>Nonomuraea</taxon>
    </lineage>
</organism>
<keyword evidence="6" id="KW-0443">Lipid metabolism</keyword>
<evidence type="ECO:0000256" key="1">
    <source>
        <dbReference type="ARBA" id="ARBA00004496"/>
    </source>
</evidence>
<comment type="caution">
    <text evidence="8">The sequence shown here is derived from an EMBL/GenBank/DDBJ whole genome shotgun (WGS) entry which is preliminary data.</text>
</comment>
<dbReference type="InterPro" id="IPR006683">
    <property type="entry name" value="Thioestr_dom"/>
</dbReference>
<name>A0ABW4GV87_9ACTN</name>
<keyword evidence="3 8" id="KW-0378">Hydrolase</keyword>
<evidence type="ECO:0000256" key="5">
    <source>
        <dbReference type="ARBA" id="ARBA00022946"/>
    </source>
</evidence>
<protein>
    <submittedName>
        <fullName evidence="8">PaaI family thioesterase</fullName>
        <ecNumber evidence="8">3.1.2.-</ecNumber>
    </submittedName>
</protein>
<keyword evidence="9" id="KW-1185">Reference proteome</keyword>
<reference evidence="9" key="1">
    <citation type="journal article" date="2019" name="Int. J. Syst. Evol. Microbiol.">
        <title>The Global Catalogue of Microorganisms (GCM) 10K type strain sequencing project: providing services to taxonomists for standard genome sequencing and annotation.</title>
        <authorList>
            <consortium name="The Broad Institute Genomics Platform"/>
            <consortium name="The Broad Institute Genome Sequencing Center for Infectious Disease"/>
            <person name="Wu L."/>
            <person name="Ma J."/>
        </authorList>
    </citation>
    <scope>NUCLEOTIDE SEQUENCE [LARGE SCALE GENOMIC DNA]</scope>
    <source>
        <strain evidence="9">CGMCC 1.15399</strain>
    </source>
</reference>
<proteinExistence type="predicted"/>
<dbReference type="PANTHER" id="PTHR12418:SF19">
    <property type="entry name" value="ACYL-COENZYME A THIOESTERASE THEM4"/>
    <property type="match status" value="1"/>
</dbReference>
<dbReference type="Pfam" id="PF03061">
    <property type="entry name" value="4HBT"/>
    <property type="match status" value="1"/>
</dbReference>
<dbReference type="PANTHER" id="PTHR12418">
    <property type="entry name" value="ACYL-COENZYME A THIOESTERASE THEM4"/>
    <property type="match status" value="1"/>
</dbReference>
<dbReference type="CDD" id="cd03443">
    <property type="entry name" value="PaaI_thioesterase"/>
    <property type="match status" value="1"/>
</dbReference>
<keyword evidence="5" id="KW-0809">Transit peptide</keyword>
<evidence type="ECO:0000256" key="6">
    <source>
        <dbReference type="ARBA" id="ARBA00023098"/>
    </source>
</evidence>
<feature type="domain" description="Thioesterase" evidence="7">
    <location>
        <begin position="115"/>
        <end position="187"/>
    </location>
</feature>
<dbReference type="RefSeq" id="WP_219538596.1">
    <property type="nucleotide sequence ID" value="NZ_JAHKRM010000049.1"/>
</dbReference>
<dbReference type="InterPro" id="IPR052365">
    <property type="entry name" value="THEM4/THEM5_acyl-CoA_thioest"/>
</dbReference>
<evidence type="ECO:0000256" key="2">
    <source>
        <dbReference type="ARBA" id="ARBA00022490"/>
    </source>
</evidence>
<evidence type="ECO:0000259" key="7">
    <source>
        <dbReference type="Pfam" id="PF03061"/>
    </source>
</evidence>
<keyword evidence="2" id="KW-0963">Cytoplasm</keyword>
<evidence type="ECO:0000313" key="8">
    <source>
        <dbReference type="EMBL" id="MFD1546771.1"/>
    </source>
</evidence>
<gene>
    <name evidence="8" type="ORF">ACFSJ0_57715</name>
</gene>
<dbReference type="Proteomes" id="UP001597097">
    <property type="component" value="Unassembled WGS sequence"/>
</dbReference>
<accession>A0ABW4GV87</accession>
<dbReference type="EMBL" id="JBHUCM010000069">
    <property type="protein sequence ID" value="MFD1546771.1"/>
    <property type="molecule type" value="Genomic_DNA"/>
</dbReference>
<dbReference type="EC" id="3.1.2.-" evidence="8"/>
<sequence length="213" mass="22112">MTIDVAAGDSRIAALCALAQQTRDLMDAVLITDVDEDELVAVTAELAALTERLEATRRVSARPFDIAPDGTVRHLGNAAIGAANPFAVPLVVERAASGGVRAEVSFRPLHEGPPGFVHGGIIAMALDHLLGQAVAVAGLAAMTGTLTLRYRAPVPYGRPVVVTAEHTRTEGRKAWADGRVSLPDGTVLAEATGLFITPTAWLDGPPSAARVGQ</sequence>
<comment type="subcellular location">
    <subcellularLocation>
        <location evidence="1">Cytoplasm</location>
    </subcellularLocation>
</comment>
<evidence type="ECO:0000256" key="3">
    <source>
        <dbReference type="ARBA" id="ARBA00022801"/>
    </source>
</evidence>
<keyword evidence="4" id="KW-0276">Fatty acid metabolism</keyword>
<dbReference type="GO" id="GO:0016787">
    <property type="term" value="F:hydrolase activity"/>
    <property type="evidence" value="ECO:0007669"/>
    <property type="project" value="UniProtKB-KW"/>
</dbReference>